<protein>
    <submittedName>
        <fullName evidence="2">Uncharacterized protein</fullName>
    </submittedName>
</protein>
<dbReference type="AlphaFoldDB" id="W2YYS9"/>
<reference evidence="2 3" key="1">
    <citation type="submission" date="2013-11" db="EMBL/GenBank/DDBJ databases">
        <title>The Genome Sequence of Phytophthora parasitica P10297.</title>
        <authorList>
            <consortium name="The Broad Institute Genomics Platform"/>
            <person name="Russ C."/>
            <person name="Tyler B."/>
            <person name="Panabieres F."/>
            <person name="Shan W."/>
            <person name="Tripathy S."/>
            <person name="Grunwald N."/>
            <person name="Machado M."/>
            <person name="Johnson C.S."/>
            <person name="Walker B."/>
            <person name="Young S.K."/>
            <person name="Zeng Q."/>
            <person name="Gargeya S."/>
            <person name="Fitzgerald M."/>
            <person name="Haas B."/>
            <person name="Abouelleil A."/>
            <person name="Allen A.W."/>
            <person name="Alvarado L."/>
            <person name="Arachchi H.M."/>
            <person name="Berlin A.M."/>
            <person name="Chapman S.B."/>
            <person name="Gainer-Dewar J."/>
            <person name="Goldberg J."/>
            <person name="Griggs A."/>
            <person name="Gujja S."/>
            <person name="Hansen M."/>
            <person name="Howarth C."/>
            <person name="Imamovic A."/>
            <person name="Ireland A."/>
            <person name="Larimer J."/>
            <person name="McCowan C."/>
            <person name="Murphy C."/>
            <person name="Pearson M."/>
            <person name="Poon T.W."/>
            <person name="Priest M."/>
            <person name="Roberts A."/>
            <person name="Saif S."/>
            <person name="Shea T."/>
            <person name="Sisk P."/>
            <person name="Sykes S."/>
            <person name="Wortman J."/>
            <person name="Nusbaum C."/>
            <person name="Birren B."/>
        </authorList>
    </citation>
    <scope>NUCLEOTIDE SEQUENCE [LARGE SCALE GENOMIC DNA]</scope>
    <source>
        <strain evidence="2 3">P10297</strain>
    </source>
</reference>
<dbReference type="Proteomes" id="UP000018948">
    <property type="component" value="Unassembled WGS sequence"/>
</dbReference>
<name>W2YYS9_PHYNI</name>
<organism evidence="2 3">
    <name type="scientific">Phytophthora nicotianae P10297</name>
    <dbReference type="NCBI Taxonomy" id="1317064"/>
    <lineage>
        <taxon>Eukaryota</taxon>
        <taxon>Sar</taxon>
        <taxon>Stramenopiles</taxon>
        <taxon>Oomycota</taxon>
        <taxon>Peronosporomycetes</taxon>
        <taxon>Peronosporales</taxon>
        <taxon>Peronosporaceae</taxon>
        <taxon>Phytophthora</taxon>
    </lineage>
</organism>
<gene>
    <name evidence="2" type="ORF">F442_12450</name>
</gene>
<feature type="compositionally biased region" description="Polar residues" evidence="1">
    <location>
        <begin position="7"/>
        <end position="18"/>
    </location>
</feature>
<sequence>MEIGTIDASNSRQRNGSRLSAVCASERSRTILLFRT</sequence>
<evidence type="ECO:0000313" key="2">
    <source>
        <dbReference type="EMBL" id="ETP40173.1"/>
    </source>
</evidence>
<dbReference type="EMBL" id="ANIY01002573">
    <property type="protein sequence ID" value="ETP40173.1"/>
    <property type="molecule type" value="Genomic_DNA"/>
</dbReference>
<feature type="region of interest" description="Disordered" evidence="1">
    <location>
        <begin position="1"/>
        <end position="20"/>
    </location>
</feature>
<comment type="caution">
    <text evidence="2">The sequence shown here is derived from an EMBL/GenBank/DDBJ whole genome shotgun (WGS) entry which is preliminary data.</text>
</comment>
<proteinExistence type="predicted"/>
<evidence type="ECO:0000313" key="3">
    <source>
        <dbReference type="Proteomes" id="UP000018948"/>
    </source>
</evidence>
<accession>W2YYS9</accession>
<evidence type="ECO:0000256" key="1">
    <source>
        <dbReference type="SAM" id="MobiDB-lite"/>
    </source>
</evidence>